<evidence type="ECO:0000313" key="2">
    <source>
        <dbReference type="WBParaSite" id="Hba_04028"/>
    </source>
</evidence>
<dbReference type="Proteomes" id="UP000095283">
    <property type="component" value="Unplaced"/>
</dbReference>
<proteinExistence type="predicted"/>
<dbReference type="WBParaSite" id="Hba_04028">
    <property type="protein sequence ID" value="Hba_04028"/>
    <property type="gene ID" value="Hba_04028"/>
</dbReference>
<keyword evidence="1" id="KW-1185">Reference proteome</keyword>
<evidence type="ECO:0000313" key="1">
    <source>
        <dbReference type="Proteomes" id="UP000095283"/>
    </source>
</evidence>
<dbReference type="AlphaFoldDB" id="A0A1I7WGB1"/>
<accession>A0A1I7WGB1</accession>
<reference evidence="2" key="1">
    <citation type="submission" date="2016-11" db="UniProtKB">
        <authorList>
            <consortium name="WormBaseParasite"/>
        </authorList>
    </citation>
    <scope>IDENTIFICATION</scope>
</reference>
<sequence length="42" mass="4793">MINCRSSQYYWTVLVPVSELLQSSIVVFGEILVLEEGDRCES</sequence>
<protein>
    <submittedName>
        <fullName evidence="2">Uncharacterized protein</fullName>
    </submittedName>
</protein>
<name>A0A1I7WGB1_HETBA</name>
<organism evidence="1 2">
    <name type="scientific">Heterorhabditis bacteriophora</name>
    <name type="common">Entomopathogenic nematode worm</name>
    <dbReference type="NCBI Taxonomy" id="37862"/>
    <lineage>
        <taxon>Eukaryota</taxon>
        <taxon>Metazoa</taxon>
        <taxon>Ecdysozoa</taxon>
        <taxon>Nematoda</taxon>
        <taxon>Chromadorea</taxon>
        <taxon>Rhabditida</taxon>
        <taxon>Rhabditina</taxon>
        <taxon>Rhabditomorpha</taxon>
        <taxon>Strongyloidea</taxon>
        <taxon>Heterorhabditidae</taxon>
        <taxon>Heterorhabditis</taxon>
    </lineage>
</organism>